<evidence type="ECO:0000313" key="3">
    <source>
        <dbReference type="Proteomes" id="UP001283341"/>
    </source>
</evidence>
<reference evidence="2" key="2">
    <citation type="submission" date="2023-06" db="EMBL/GenBank/DDBJ databases">
        <authorList>
            <consortium name="Lawrence Berkeley National Laboratory"/>
            <person name="Haridas S."/>
            <person name="Hensen N."/>
            <person name="Bonometti L."/>
            <person name="Westerberg I."/>
            <person name="Brannstrom I.O."/>
            <person name="Guillou S."/>
            <person name="Cros-Aarteil S."/>
            <person name="Calhoun S."/>
            <person name="Kuo A."/>
            <person name="Mondo S."/>
            <person name="Pangilinan J."/>
            <person name="Riley R."/>
            <person name="Labutti K."/>
            <person name="Andreopoulos B."/>
            <person name="Lipzen A."/>
            <person name="Chen C."/>
            <person name="Yanf M."/>
            <person name="Daum C."/>
            <person name="Ng V."/>
            <person name="Clum A."/>
            <person name="Steindorff A."/>
            <person name="Ohm R."/>
            <person name="Martin F."/>
            <person name="Silar P."/>
            <person name="Natvig D."/>
            <person name="Lalanne C."/>
            <person name="Gautier V."/>
            <person name="Ament-Velasquez S.L."/>
            <person name="Kruys A."/>
            <person name="Hutchinson M.I."/>
            <person name="Powell A.J."/>
            <person name="Barry K."/>
            <person name="Miller A.N."/>
            <person name="Grigoriev I.V."/>
            <person name="Debuchy R."/>
            <person name="Gladieux P."/>
            <person name="Thoren M.H."/>
            <person name="Johannesson H."/>
        </authorList>
    </citation>
    <scope>NUCLEOTIDE SEQUENCE</scope>
    <source>
        <strain evidence="2">CBS 118394</strain>
    </source>
</reference>
<comment type="caution">
    <text evidence="2">The sequence shown here is derived from an EMBL/GenBank/DDBJ whole genome shotgun (WGS) entry which is preliminary data.</text>
</comment>
<gene>
    <name evidence="2" type="ORF">B0H66DRAFT_106530</name>
</gene>
<feature type="region of interest" description="Disordered" evidence="1">
    <location>
        <begin position="112"/>
        <end position="134"/>
    </location>
</feature>
<dbReference type="AlphaFoldDB" id="A0AAE0IGU5"/>
<proteinExistence type="predicted"/>
<name>A0AAE0IGU5_9PEZI</name>
<organism evidence="2 3">
    <name type="scientific">Apodospora peruviana</name>
    <dbReference type="NCBI Taxonomy" id="516989"/>
    <lineage>
        <taxon>Eukaryota</taxon>
        <taxon>Fungi</taxon>
        <taxon>Dikarya</taxon>
        <taxon>Ascomycota</taxon>
        <taxon>Pezizomycotina</taxon>
        <taxon>Sordariomycetes</taxon>
        <taxon>Sordariomycetidae</taxon>
        <taxon>Sordariales</taxon>
        <taxon>Lasiosphaeriaceae</taxon>
        <taxon>Apodospora</taxon>
    </lineage>
</organism>
<reference evidence="2" key="1">
    <citation type="journal article" date="2023" name="Mol. Phylogenet. Evol.">
        <title>Genome-scale phylogeny and comparative genomics of the fungal order Sordariales.</title>
        <authorList>
            <person name="Hensen N."/>
            <person name="Bonometti L."/>
            <person name="Westerberg I."/>
            <person name="Brannstrom I.O."/>
            <person name="Guillou S."/>
            <person name="Cros-Aarteil S."/>
            <person name="Calhoun S."/>
            <person name="Haridas S."/>
            <person name="Kuo A."/>
            <person name="Mondo S."/>
            <person name="Pangilinan J."/>
            <person name="Riley R."/>
            <person name="LaButti K."/>
            <person name="Andreopoulos B."/>
            <person name="Lipzen A."/>
            <person name="Chen C."/>
            <person name="Yan M."/>
            <person name="Daum C."/>
            <person name="Ng V."/>
            <person name="Clum A."/>
            <person name="Steindorff A."/>
            <person name="Ohm R.A."/>
            <person name="Martin F."/>
            <person name="Silar P."/>
            <person name="Natvig D.O."/>
            <person name="Lalanne C."/>
            <person name="Gautier V."/>
            <person name="Ament-Velasquez S.L."/>
            <person name="Kruys A."/>
            <person name="Hutchinson M.I."/>
            <person name="Powell A.J."/>
            <person name="Barry K."/>
            <person name="Miller A.N."/>
            <person name="Grigoriev I.V."/>
            <person name="Debuchy R."/>
            <person name="Gladieux P."/>
            <person name="Hiltunen Thoren M."/>
            <person name="Johannesson H."/>
        </authorList>
    </citation>
    <scope>NUCLEOTIDE SEQUENCE</scope>
    <source>
        <strain evidence="2">CBS 118394</strain>
    </source>
</reference>
<dbReference type="EMBL" id="JAUEDM010000002">
    <property type="protein sequence ID" value="KAK3324883.1"/>
    <property type="molecule type" value="Genomic_DNA"/>
</dbReference>
<evidence type="ECO:0000313" key="2">
    <source>
        <dbReference type="EMBL" id="KAK3324883.1"/>
    </source>
</evidence>
<protein>
    <submittedName>
        <fullName evidence="2">Uncharacterized protein</fullName>
    </submittedName>
</protein>
<sequence length="230" mass="26160">MNLNREDTASCQAVKLSLSRHFPIIFPSSSHIYRILQVYAGPGTKLSAFHFSLSPITHDCIILSYYFLSGPYHGKRTRVSWREYTRSPAKTRRLSHTPPVINGVDAITDERNLERPTPTTRSFHSAPRNRQNDGLLGLAAPVSLKKRASPTMRAELGISCGADENRSSGDRSIKAIFASAVENTSQCQQWWLADRCQCRLPARSYRLNSGRRRRFHLHSALNLLRRAQWR</sequence>
<evidence type="ECO:0000256" key="1">
    <source>
        <dbReference type="SAM" id="MobiDB-lite"/>
    </source>
</evidence>
<accession>A0AAE0IGU5</accession>
<dbReference type="Proteomes" id="UP001283341">
    <property type="component" value="Unassembled WGS sequence"/>
</dbReference>
<keyword evidence="3" id="KW-1185">Reference proteome</keyword>